<dbReference type="PANTHER" id="PTHR31463">
    <property type="entry name" value="MACROPHAGE-EXPRESSED GENE 1 PROTEIN"/>
    <property type="match status" value="1"/>
</dbReference>
<evidence type="ECO:0000256" key="10">
    <source>
        <dbReference type="SAM" id="Phobius"/>
    </source>
</evidence>
<keyword evidence="5 11" id="KW-0732">Signal</keyword>
<evidence type="ECO:0000256" key="3">
    <source>
        <dbReference type="ARBA" id="ARBA00022588"/>
    </source>
</evidence>
<dbReference type="InterPro" id="IPR039707">
    <property type="entry name" value="MPEG1"/>
</dbReference>
<keyword evidence="3" id="KW-0399">Innate immunity</keyword>
<evidence type="ECO:0000256" key="4">
    <source>
        <dbReference type="ARBA" id="ARBA00022692"/>
    </source>
</evidence>
<feature type="signal peptide" evidence="11">
    <location>
        <begin position="1"/>
        <end position="19"/>
    </location>
</feature>
<evidence type="ECO:0000313" key="13">
    <source>
        <dbReference type="Proteomes" id="UP000823561"/>
    </source>
</evidence>
<dbReference type="GO" id="GO:0016020">
    <property type="term" value="C:membrane"/>
    <property type="evidence" value="ECO:0007669"/>
    <property type="project" value="UniProtKB-SubCell"/>
</dbReference>
<evidence type="ECO:0000256" key="2">
    <source>
        <dbReference type="ARBA" id="ARBA00022452"/>
    </source>
</evidence>
<dbReference type="EMBL" id="JADWDJ010000021">
    <property type="protein sequence ID" value="KAG5263568.1"/>
    <property type="molecule type" value="Genomic_DNA"/>
</dbReference>
<dbReference type="Proteomes" id="UP000823561">
    <property type="component" value="Chromosome 21"/>
</dbReference>
<feature type="chain" id="PRO_5043439711" evidence="11">
    <location>
        <begin position="20"/>
        <end position="342"/>
    </location>
</feature>
<dbReference type="GO" id="GO:0042742">
    <property type="term" value="P:defense response to bacterium"/>
    <property type="evidence" value="ECO:0007669"/>
    <property type="project" value="TreeGrafter"/>
</dbReference>
<keyword evidence="13" id="KW-1185">Reference proteome</keyword>
<feature type="transmembrane region" description="Helical" evidence="10">
    <location>
        <begin position="288"/>
        <end position="311"/>
    </location>
</feature>
<protein>
    <submittedName>
        <fullName evidence="12">Uncharacterized protein</fullName>
    </submittedName>
</protein>
<gene>
    <name evidence="12" type="ORF">AALO_G00266220</name>
</gene>
<evidence type="ECO:0000256" key="5">
    <source>
        <dbReference type="ARBA" id="ARBA00022729"/>
    </source>
</evidence>
<evidence type="ECO:0000313" key="12">
    <source>
        <dbReference type="EMBL" id="KAG5263568.1"/>
    </source>
</evidence>
<comment type="caution">
    <text evidence="12">The sequence shown here is derived from an EMBL/GenBank/DDBJ whole genome shotgun (WGS) entry which is preliminary data.</text>
</comment>
<evidence type="ECO:0000256" key="11">
    <source>
        <dbReference type="SAM" id="SignalP"/>
    </source>
</evidence>
<dbReference type="PANTHER" id="PTHR31463:SF4">
    <property type="entry name" value="MACROPHAGE-EXPRESSED GENE 1 PROTEIN"/>
    <property type="match status" value="1"/>
</dbReference>
<keyword evidence="8" id="KW-1015">Disulfide bond</keyword>
<organism evidence="12 13">
    <name type="scientific">Alosa alosa</name>
    <name type="common">allis shad</name>
    <dbReference type="NCBI Taxonomy" id="278164"/>
    <lineage>
        <taxon>Eukaryota</taxon>
        <taxon>Metazoa</taxon>
        <taxon>Chordata</taxon>
        <taxon>Craniata</taxon>
        <taxon>Vertebrata</taxon>
        <taxon>Euteleostomi</taxon>
        <taxon>Actinopterygii</taxon>
        <taxon>Neopterygii</taxon>
        <taxon>Teleostei</taxon>
        <taxon>Clupei</taxon>
        <taxon>Clupeiformes</taxon>
        <taxon>Clupeoidei</taxon>
        <taxon>Clupeidae</taxon>
        <taxon>Alosa</taxon>
    </lineage>
</organism>
<evidence type="ECO:0000256" key="6">
    <source>
        <dbReference type="ARBA" id="ARBA00022859"/>
    </source>
</evidence>
<evidence type="ECO:0000256" key="9">
    <source>
        <dbReference type="ARBA" id="ARBA00023180"/>
    </source>
</evidence>
<keyword evidence="6" id="KW-0391">Immunity</keyword>
<accession>A0AAV6FKZ9</accession>
<keyword evidence="2" id="KW-1134">Transmembrane beta strand</keyword>
<dbReference type="AlphaFoldDB" id="A0AAV6FKZ9"/>
<keyword evidence="4 10" id="KW-0812">Transmembrane</keyword>
<evidence type="ECO:0000256" key="8">
    <source>
        <dbReference type="ARBA" id="ARBA00023157"/>
    </source>
</evidence>
<comment type="subcellular location">
    <subcellularLocation>
        <location evidence="1">Membrane</location>
        <topology evidence="1">Multi-pass membrane protein</topology>
    </subcellularLocation>
</comment>
<evidence type="ECO:0000256" key="7">
    <source>
        <dbReference type="ARBA" id="ARBA00023136"/>
    </source>
</evidence>
<sequence length="342" mass="38381">MGLSLGSIILLCFLCHCNSQPLPRPSNGLQECWKTMKMPALGVLPGGGWDNLRNLDMGRVMNITYGHCHTTEDGVYLVPDEVFVIPQKVSDVEMNAEILSSWYNEHSSTARSINADASFLPILNAKFSSDNERVKSHQLKERSVTACIEVCYHLYTVKAYPDFTLDLRFARQAQEIADALENNQTRQAIYLSEKLFSQHLAAISDGCQVLYCVQSNVFTADHLLPINLPPFTRPPLVKMLGTKTIAVMTEGDNAWVRVGETKAWRRAKPEDIRNLSEDLDPSNNISGWQIFGSVMCCIVFVFIIIGIVLLLKWRNRRSGFAGNVRCERFNNDGQTSDCGENL</sequence>
<reference evidence="12" key="1">
    <citation type="submission" date="2020-10" db="EMBL/GenBank/DDBJ databases">
        <title>Chromosome-scale genome assembly of the Allis shad, Alosa alosa.</title>
        <authorList>
            <person name="Margot Z."/>
            <person name="Christophe K."/>
            <person name="Cabau C."/>
            <person name="Louis A."/>
            <person name="Berthelot C."/>
            <person name="Parey E."/>
            <person name="Roest Crollius H."/>
            <person name="Montfort J."/>
            <person name="Robinson-Rechavi M."/>
            <person name="Bucao C."/>
            <person name="Bouchez O."/>
            <person name="Gislard M."/>
            <person name="Lluch J."/>
            <person name="Milhes M."/>
            <person name="Lampietro C."/>
            <person name="Lopez Roques C."/>
            <person name="Donnadieu C."/>
            <person name="Braasch I."/>
            <person name="Desvignes T."/>
            <person name="Postlethwait J."/>
            <person name="Bobe J."/>
            <person name="Guiguen Y."/>
        </authorList>
    </citation>
    <scope>NUCLEOTIDE SEQUENCE</scope>
    <source>
        <strain evidence="12">M-15738</strain>
        <tissue evidence="12">Blood</tissue>
    </source>
</reference>
<keyword evidence="7 10" id="KW-0472">Membrane</keyword>
<name>A0AAV6FKZ9_9TELE</name>
<proteinExistence type="predicted"/>
<dbReference type="GO" id="GO:0045087">
    <property type="term" value="P:innate immune response"/>
    <property type="evidence" value="ECO:0007669"/>
    <property type="project" value="UniProtKB-KW"/>
</dbReference>
<evidence type="ECO:0000256" key="1">
    <source>
        <dbReference type="ARBA" id="ARBA00004141"/>
    </source>
</evidence>
<keyword evidence="10" id="KW-1133">Transmembrane helix</keyword>
<keyword evidence="9" id="KW-0325">Glycoprotein</keyword>